<dbReference type="Proteomes" id="UP000815677">
    <property type="component" value="Unassembled WGS sequence"/>
</dbReference>
<gene>
    <name evidence="2" type="ORF">MCHLO_04541</name>
</gene>
<evidence type="ECO:0000313" key="2">
    <source>
        <dbReference type="EMBL" id="GAT47056.1"/>
    </source>
</evidence>
<feature type="compositionally biased region" description="Basic and acidic residues" evidence="1">
    <location>
        <begin position="240"/>
        <end position="255"/>
    </location>
</feature>
<sequence length="309" mass="33548">MLRSYSQLATGRPAAMVLKGHVRHIGFEEGRLVGKMSKELPRMLMPAHQMLYVGGVGPEYQKLYDALGCMMDDRGSGKAIGGGQGWSVEGAGNEHLVRIMLANGAELLQFDQLWKLELPAEDTWFEPGTPIDCVIGLHNILLQHRTAFPALETWISLTPVPAAAHPALCLLLLTLSWTKPTHRLSAWSFTQASTRIYPPTNPDSPSQICVLVACRGGIDRHSCNGPGGPRDTALATESEQPLRVDKNTQKETPKRESCLDEDAGCCATRRELGAGEAGRGECGDLARDASARVGADWSESRPCFSIGFE</sequence>
<reference evidence="2" key="1">
    <citation type="submission" date="2014-09" db="EMBL/GenBank/DDBJ databases">
        <title>Genome sequence of the luminous mushroom Mycena chlorophos for searching fungal bioluminescence genes.</title>
        <authorList>
            <person name="Tanaka Y."/>
            <person name="Kasuga D."/>
            <person name="Oba Y."/>
            <person name="Hase S."/>
            <person name="Sato K."/>
            <person name="Oba Y."/>
            <person name="Sakakibara Y."/>
        </authorList>
    </citation>
    <scope>NUCLEOTIDE SEQUENCE</scope>
</reference>
<proteinExistence type="predicted"/>
<accession>A0ABQ0L7I4</accession>
<name>A0ABQ0L7I4_MYCCL</name>
<keyword evidence="3" id="KW-1185">Reference proteome</keyword>
<evidence type="ECO:0000313" key="3">
    <source>
        <dbReference type="Proteomes" id="UP000815677"/>
    </source>
</evidence>
<organism evidence="2 3">
    <name type="scientific">Mycena chlorophos</name>
    <name type="common">Agaric fungus</name>
    <name type="synonym">Agaricus chlorophos</name>
    <dbReference type="NCBI Taxonomy" id="658473"/>
    <lineage>
        <taxon>Eukaryota</taxon>
        <taxon>Fungi</taxon>
        <taxon>Dikarya</taxon>
        <taxon>Basidiomycota</taxon>
        <taxon>Agaricomycotina</taxon>
        <taxon>Agaricomycetes</taxon>
        <taxon>Agaricomycetidae</taxon>
        <taxon>Agaricales</taxon>
        <taxon>Marasmiineae</taxon>
        <taxon>Mycenaceae</taxon>
        <taxon>Mycena</taxon>
    </lineage>
</organism>
<evidence type="ECO:0000256" key="1">
    <source>
        <dbReference type="SAM" id="MobiDB-lite"/>
    </source>
</evidence>
<feature type="region of interest" description="Disordered" evidence="1">
    <location>
        <begin position="223"/>
        <end position="255"/>
    </location>
</feature>
<dbReference type="EMBL" id="DF843108">
    <property type="protein sequence ID" value="GAT47056.1"/>
    <property type="molecule type" value="Genomic_DNA"/>
</dbReference>
<protein>
    <submittedName>
        <fullName evidence="2">Uncharacterized protein</fullName>
    </submittedName>
</protein>